<reference evidence="2 3" key="1">
    <citation type="journal article" date="2020" name="Front. Microbiol.">
        <title>Single-cell genomics of novel Actinobacteria with the Wood-Ljungdahl pathway discovered in a serpentinizing system.</title>
        <authorList>
            <person name="Merino N."/>
            <person name="Kawai M."/>
            <person name="Boyd E.S."/>
            <person name="Colman D.R."/>
            <person name="McGlynn S.E."/>
            <person name="Nealson K.H."/>
            <person name="Kurokawa K."/>
            <person name="Hongoh Y."/>
        </authorList>
    </citation>
    <scope>NUCLEOTIDE SEQUENCE [LARGE SCALE GENOMIC DNA]</scope>
    <source>
        <strain evidence="2 3">S44</strain>
    </source>
</reference>
<feature type="compositionally biased region" description="Gly residues" evidence="1">
    <location>
        <begin position="1"/>
        <end position="13"/>
    </location>
</feature>
<comment type="caution">
    <text evidence="2">The sequence shown here is derived from an EMBL/GenBank/DDBJ whole genome shotgun (WGS) entry which is preliminary data.</text>
</comment>
<evidence type="ECO:0000313" key="3">
    <source>
        <dbReference type="Proteomes" id="UP000561271"/>
    </source>
</evidence>
<gene>
    <name evidence="2" type="ORF">HKBW3S44_00550</name>
</gene>
<feature type="region of interest" description="Disordered" evidence="1">
    <location>
        <begin position="1"/>
        <end position="76"/>
    </location>
</feature>
<dbReference type="EMBL" id="BLSC01000027">
    <property type="protein sequence ID" value="GFP36869.1"/>
    <property type="molecule type" value="Genomic_DNA"/>
</dbReference>
<proteinExistence type="predicted"/>
<evidence type="ECO:0000256" key="1">
    <source>
        <dbReference type="SAM" id="MobiDB-lite"/>
    </source>
</evidence>
<dbReference type="AlphaFoldDB" id="A0A6V8PWA7"/>
<feature type="compositionally biased region" description="Basic and acidic residues" evidence="1">
    <location>
        <begin position="37"/>
        <end position="60"/>
    </location>
</feature>
<evidence type="ECO:0000313" key="2">
    <source>
        <dbReference type="EMBL" id="GFP36869.1"/>
    </source>
</evidence>
<accession>A0A6V8PWA7</accession>
<protein>
    <submittedName>
        <fullName evidence="2">Uncharacterized protein</fullName>
    </submittedName>
</protein>
<organism evidence="2 3">
    <name type="scientific">Candidatus Hakubella thermalkaliphila</name>
    <dbReference type="NCBI Taxonomy" id="2754717"/>
    <lineage>
        <taxon>Bacteria</taxon>
        <taxon>Bacillati</taxon>
        <taxon>Actinomycetota</taxon>
        <taxon>Actinomycetota incertae sedis</taxon>
        <taxon>Candidatus Hakubellales</taxon>
        <taxon>Candidatus Hakubellaceae</taxon>
        <taxon>Candidatus Hakubella</taxon>
    </lineage>
</organism>
<sequence length="76" mass="8282">MGLEGSGEIGGASGSVASPLTPKKITGYNSPYSRKTPPKEPCRSRHEADLPAQEQKKEQNSRLSGQNEHRGRQKSY</sequence>
<name>A0A6V8PWA7_9ACTN</name>
<dbReference type="Proteomes" id="UP000561271">
    <property type="component" value="Unassembled WGS sequence"/>
</dbReference>